<gene>
    <name evidence="2" type="ORF">N7541_009246</name>
</gene>
<feature type="compositionally biased region" description="Polar residues" evidence="1">
    <location>
        <begin position="74"/>
        <end position="87"/>
    </location>
</feature>
<feature type="compositionally biased region" description="Polar residues" evidence="1">
    <location>
        <begin position="361"/>
        <end position="376"/>
    </location>
</feature>
<reference evidence="2" key="2">
    <citation type="journal article" date="2023" name="IMA Fungus">
        <title>Comparative genomic study of the Penicillium genus elucidates a diverse pangenome and 15 lateral gene transfer events.</title>
        <authorList>
            <person name="Petersen C."/>
            <person name="Sorensen T."/>
            <person name="Nielsen M.R."/>
            <person name="Sondergaard T.E."/>
            <person name="Sorensen J.L."/>
            <person name="Fitzpatrick D.A."/>
            <person name="Frisvad J.C."/>
            <person name="Nielsen K.L."/>
        </authorList>
    </citation>
    <scope>NUCLEOTIDE SEQUENCE</scope>
    <source>
        <strain evidence="2">IBT 35675</strain>
    </source>
</reference>
<feature type="compositionally biased region" description="Polar residues" evidence="1">
    <location>
        <begin position="102"/>
        <end position="111"/>
    </location>
</feature>
<feature type="compositionally biased region" description="Polar residues" evidence="1">
    <location>
        <begin position="387"/>
        <end position="399"/>
    </location>
</feature>
<feature type="region of interest" description="Disordered" evidence="1">
    <location>
        <begin position="306"/>
        <end position="399"/>
    </location>
</feature>
<keyword evidence="3" id="KW-1185">Reference proteome</keyword>
<organism evidence="2 3">
    <name type="scientific">Penicillium brevicompactum</name>
    <dbReference type="NCBI Taxonomy" id="5074"/>
    <lineage>
        <taxon>Eukaryota</taxon>
        <taxon>Fungi</taxon>
        <taxon>Dikarya</taxon>
        <taxon>Ascomycota</taxon>
        <taxon>Pezizomycotina</taxon>
        <taxon>Eurotiomycetes</taxon>
        <taxon>Eurotiomycetidae</taxon>
        <taxon>Eurotiales</taxon>
        <taxon>Aspergillaceae</taxon>
        <taxon>Penicillium</taxon>
    </lineage>
</organism>
<feature type="compositionally biased region" description="Low complexity" evidence="1">
    <location>
        <begin position="33"/>
        <end position="49"/>
    </location>
</feature>
<evidence type="ECO:0000313" key="3">
    <source>
        <dbReference type="Proteomes" id="UP001148299"/>
    </source>
</evidence>
<feature type="region of interest" description="Disordered" evidence="1">
    <location>
        <begin position="1"/>
        <end position="140"/>
    </location>
</feature>
<proteinExistence type="predicted"/>
<accession>A0A9W9QLA7</accession>
<protein>
    <submittedName>
        <fullName evidence="2">Uncharacterized protein</fullName>
    </submittedName>
</protein>
<reference evidence="2" key="1">
    <citation type="submission" date="2022-12" db="EMBL/GenBank/DDBJ databases">
        <authorList>
            <person name="Petersen C."/>
        </authorList>
    </citation>
    <scope>NUCLEOTIDE SEQUENCE</scope>
    <source>
        <strain evidence="2">IBT 35675</strain>
    </source>
</reference>
<comment type="caution">
    <text evidence="2">The sequence shown here is derived from an EMBL/GenBank/DDBJ whole genome shotgun (WGS) entry which is preliminary data.</text>
</comment>
<dbReference type="Proteomes" id="UP001148299">
    <property type="component" value="Unassembled WGS sequence"/>
</dbReference>
<feature type="compositionally biased region" description="Polar residues" evidence="1">
    <location>
        <begin position="342"/>
        <end position="352"/>
    </location>
</feature>
<evidence type="ECO:0000256" key="1">
    <source>
        <dbReference type="SAM" id="MobiDB-lite"/>
    </source>
</evidence>
<feature type="compositionally biased region" description="Polar residues" evidence="1">
    <location>
        <begin position="1"/>
        <end position="16"/>
    </location>
</feature>
<name>A0A9W9QLA7_PENBR</name>
<evidence type="ECO:0000313" key="2">
    <source>
        <dbReference type="EMBL" id="KAJ5340122.1"/>
    </source>
</evidence>
<sequence length="481" mass="52867">MAPNNGGVTKNSTPKANKSHLPEMEQLANDNLISSQKIDSAAAQASISQGRHPTHNSSDAHDGGQLSDSDPIGQANSSPPLDSSVMNSIERDDTPMLDAGSVDQTGAGSRSSGHERPPAAGHPQNHDDLSPSARGTTEPEEPALLATLDPSNDEEESDALIDGWGTLRGSSFVILQYGPRHGARYKFKYRHGYTNAFMNSMSESSLRISQIKVSPGSKNWRYSKNNVVGIYGIASEERKNPNKKYKSDPCTWLKIKWKDLRSEDTDKTQNFCSWIPRSDFIRFCNGKRAADAKIKEVWDKQEERYQRVLQSDTGRGSEDRSPTPCPLGSAARQSLPREQTRRLSSPATQFVSAGQYEIPPSTAQLRPRQGSSTNPINLDGDEAPRNPVSSGAALNSNTNAVQNKSNLAIGQRAIRTEAEFIAEREKDERWHDLDDIQRETRLTVAKAMYDLYRDTIAQNMQSQSSVNTPIGERPGVAVAAY</sequence>
<dbReference type="EMBL" id="JAPZBR010000008">
    <property type="protein sequence ID" value="KAJ5340122.1"/>
    <property type="molecule type" value="Genomic_DNA"/>
</dbReference>
<dbReference type="AlphaFoldDB" id="A0A9W9QLA7"/>